<dbReference type="Proteomes" id="UP001163223">
    <property type="component" value="Chromosome"/>
</dbReference>
<name>A0ACD4NK97_9HYPH</name>
<accession>A0ACD4NK97</accession>
<organism evidence="1 2">
    <name type="scientific">Antarcticirhabdus aurantiaca</name>
    <dbReference type="NCBI Taxonomy" id="2606717"/>
    <lineage>
        <taxon>Bacteria</taxon>
        <taxon>Pseudomonadati</taxon>
        <taxon>Pseudomonadota</taxon>
        <taxon>Alphaproteobacteria</taxon>
        <taxon>Hyphomicrobiales</taxon>
        <taxon>Aurantimonadaceae</taxon>
        <taxon>Antarcticirhabdus</taxon>
    </lineage>
</organism>
<protein>
    <submittedName>
        <fullName evidence="1">Sugar-binding transcriptional regulator</fullName>
    </submittedName>
</protein>
<evidence type="ECO:0000313" key="2">
    <source>
        <dbReference type="Proteomes" id="UP001163223"/>
    </source>
</evidence>
<proteinExistence type="predicted"/>
<evidence type="ECO:0000313" key="1">
    <source>
        <dbReference type="EMBL" id="WAJ27312.1"/>
    </source>
</evidence>
<dbReference type="EMBL" id="CP113520">
    <property type="protein sequence ID" value="WAJ27312.1"/>
    <property type="molecule type" value="Genomic_DNA"/>
</dbReference>
<keyword evidence="2" id="KW-1185">Reference proteome</keyword>
<sequence>MARTRDDEASRLDEAARAGWLYYVAGKTQDEIAQALGLSRQSVQRLVSLSTSAGLVRVRIDHPIAACLDLAARLKDRFGLRFAEVTPSDPASASTTLGIADACAADLERRLSQPDPIILAIGTGRTLKAAVEHLPPMQCRQHRIVSLTGNVGLDGAASIYNVVFSMADRVGAPHYPMPLPVVATSPEERAFLHEQKMIRATLSLAASADVAFVGIGQLGTGAPLVSDGFISEAELEAVRRAGAVGEICGWLFDAAGRIVDCAFNRRVAGAPLPDIATCEVVAVAMGPAKQAGLHAALGTLVNGVITDEATAIALLAD</sequence>
<reference evidence="1" key="1">
    <citation type="submission" date="2022-11" db="EMBL/GenBank/DDBJ databases">
        <title>beta-Carotene-producing bacterium, Jeongeuplla avenae sp. nov., alleviates the salt stress of Arabidopsis seedlings.</title>
        <authorList>
            <person name="Jiang L."/>
            <person name="Lee J."/>
        </authorList>
    </citation>
    <scope>NUCLEOTIDE SEQUENCE</scope>
    <source>
        <strain evidence="1">DY_R2A_6</strain>
    </source>
</reference>
<gene>
    <name evidence="1" type="ORF">OXU80_21040</name>
</gene>